<dbReference type="EMBL" id="JACEZT010000009">
    <property type="protein sequence ID" value="MBA5638333.1"/>
    <property type="molecule type" value="Genomic_DNA"/>
</dbReference>
<proteinExistence type="predicted"/>
<protein>
    <submittedName>
        <fullName evidence="2">DUF1330 domain-containing protein</fullName>
    </submittedName>
</protein>
<dbReference type="InterPro" id="IPR010753">
    <property type="entry name" value="DUF1330"/>
</dbReference>
<gene>
    <name evidence="2" type="ORF">H3H37_14840</name>
</gene>
<dbReference type="Proteomes" id="UP000534388">
    <property type="component" value="Unassembled WGS sequence"/>
</dbReference>
<dbReference type="PANTHER" id="PTHR41521">
    <property type="match status" value="1"/>
</dbReference>
<evidence type="ECO:0000313" key="2">
    <source>
        <dbReference type="EMBL" id="MBA5638333.1"/>
    </source>
</evidence>
<accession>A0A7W2ETH4</accession>
<evidence type="ECO:0000313" key="3">
    <source>
        <dbReference type="Proteomes" id="UP000534388"/>
    </source>
</evidence>
<dbReference type="PANTHER" id="PTHR41521:SF4">
    <property type="entry name" value="BLR0684 PROTEIN"/>
    <property type="match status" value="1"/>
</dbReference>
<dbReference type="Pfam" id="PF07045">
    <property type="entry name" value="DUF1330"/>
    <property type="match status" value="1"/>
</dbReference>
<keyword evidence="3" id="KW-1185">Reference proteome</keyword>
<comment type="caution">
    <text evidence="2">The sequence shown here is derived from an EMBL/GenBank/DDBJ whole genome shotgun (WGS) entry which is preliminary data.</text>
</comment>
<dbReference type="Gene3D" id="3.30.70.100">
    <property type="match status" value="1"/>
</dbReference>
<reference evidence="2 3" key="1">
    <citation type="submission" date="2020-07" db="EMBL/GenBank/DDBJ databases">
        <title>Novel species isolated from subtropical streams in China.</title>
        <authorList>
            <person name="Lu H."/>
        </authorList>
    </citation>
    <scope>NUCLEOTIDE SEQUENCE [LARGE SCALE GENOMIC DNA]</scope>
    <source>
        <strain evidence="2 3">LX20W</strain>
    </source>
</reference>
<dbReference type="AlphaFoldDB" id="A0A7W2ETH4"/>
<feature type="domain" description="DUF1330" evidence="1">
    <location>
        <begin position="5"/>
        <end position="97"/>
    </location>
</feature>
<dbReference type="InterPro" id="IPR011008">
    <property type="entry name" value="Dimeric_a/b-barrel"/>
</dbReference>
<dbReference type="SUPFAM" id="SSF54909">
    <property type="entry name" value="Dimeric alpha+beta barrel"/>
    <property type="match status" value="1"/>
</dbReference>
<name>A0A7W2ETH4_9BURK</name>
<organism evidence="2 3">
    <name type="scientific">Rugamonas brunnea</name>
    <dbReference type="NCBI Taxonomy" id="2758569"/>
    <lineage>
        <taxon>Bacteria</taxon>
        <taxon>Pseudomonadati</taxon>
        <taxon>Pseudomonadota</taxon>
        <taxon>Betaproteobacteria</taxon>
        <taxon>Burkholderiales</taxon>
        <taxon>Oxalobacteraceae</taxon>
        <taxon>Telluria group</taxon>
        <taxon>Rugamonas</taxon>
    </lineage>
</organism>
<sequence length="101" mass="10713">MQQAAYFIFTVDVHDQHGMQPYQAQVAQTYAPYGGKLLVAGGALQAVEGQPPQGRVIILQFPSVEQAQAWHASGAYQAILGYRLASATSDGYLVEGCALAG</sequence>
<evidence type="ECO:0000259" key="1">
    <source>
        <dbReference type="Pfam" id="PF07045"/>
    </source>
</evidence>
<dbReference type="RefSeq" id="WP_182163796.1">
    <property type="nucleotide sequence ID" value="NZ_JACEZT010000009.1"/>
</dbReference>